<reference evidence="1" key="2">
    <citation type="submission" date="2015-07" db="EMBL/GenBank/DDBJ databases">
        <authorList>
            <person name="Noorani M."/>
        </authorList>
    </citation>
    <scope>NUCLEOTIDE SEQUENCE</scope>
    <source>
        <strain evidence="1">Yugu1</strain>
    </source>
</reference>
<gene>
    <name evidence="1" type="ORF">SETIT_1G022700v2</name>
</gene>
<sequence length="103" mass="10984">MDAETSGGCRSSVRAAGWQRGAGGRRDAHAAQVCAPLLIFPSKMSICADRAAPSSGSRVRSCANRISGRRRREKMTCTTRRRVLGARAFNTVHVGSFCLCGAI</sequence>
<proteinExistence type="predicted"/>
<accession>A0A368PG00</accession>
<reference evidence="1" key="1">
    <citation type="journal article" date="2012" name="Nat. Biotechnol.">
        <title>Reference genome sequence of the model plant Setaria.</title>
        <authorList>
            <person name="Bennetzen J.L."/>
            <person name="Schmutz J."/>
            <person name="Wang H."/>
            <person name="Percifield R."/>
            <person name="Hawkins J."/>
            <person name="Pontaroli A.C."/>
            <person name="Estep M."/>
            <person name="Feng L."/>
            <person name="Vaughn J.N."/>
            <person name="Grimwood J."/>
            <person name="Jenkins J."/>
            <person name="Barry K."/>
            <person name="Lindquist E."/>
            <person name="Hellsten U."/>
            <person name="Deshpande S."/>
            <person name="Wang X."/>
            <person name="Wu X."/>
            <person name="Mitros T."/>
            <person name="Triplett J."/>
            <person name="Yang X."/>
            <person name="Ye C.Y."/>
            <person name="Mauro-Herrera M."/>
            <person name="Wang L."/>
            <person name="Li P."/>
            <person name="Sharma M."/>
            <person name="Sharma R."/>
            <person name="Ronald P.C."/>
            <person name="Panaud O."/>
            <person name="Kellogg E.A."/>
            <person name="Brutnell T.P."/>
            <person name="Doust A.N."/>
            <person name="Tuskan G.A."/>
            <person name="Rokhsar D."/>
            <person name="Devos K.M."/>
        </authorList>
    </citation>
    <scope>NUCLEOTIDE SEQUENCE [LARGE SCALE GENOMIC DNA]</scope>
    <source>
        <strain evidence="1">Yugu1</strain>
    </source>
</reference>
<organism evidence="1">
    <name type="scientific">Setaria italica</name>
    <name type="common">Foxtail millet</name>
    <name type="synonym">Panicum italicum</name>
    <dbReference type="NCBI Taxonomy" id="4555"/>
    <lineage>
        <taxon>Eukaryota</taxon>
        <taxon>Viridiplantae</taxon>
        <taxon>Streptophyta</taxon>
        <taxon>Embryophyta</taxon>
        <taxon>Tracheophyta</taxon>
        <taxon>Spermatophyta</taxon>
        <taxon>Magnoliopsida</taxon>
        <taxon>Liliopsida</taxon>
        <taxon>Poales</taxon>
        <taxon>Poaceae</taxon>
        <taxon>PACMAD clade</taxon>
        <taxon>Panicoideae</taxon>
        <taxon>Panicodae</taxon>
        <taxon>Paniceae</taxon>
        <taxon>Cenchrinae</taxon>
        <taxon>Setaria</taxon>
    </lineage>
</organism>
<evidence type="ECO:0000313" key="1">
    <source>
        <dbReference type="EMBL" id="RCV04707.1"/>
    </source>
</evidence>
<protein>
    <submittedName>
        <fullName evidence="1">Uncharacterized protein</fullName>
    </submittedName>
</protein>
<dbReference type="EMBL" id="CM003528">
    <property type="protein sequence ID" value="RCV04707.1"/>
    <property type="molecule type" value="Genomic_DNA"/>
</dbReference>
<name>A0A368PG00_SETIT</name>
<dbReference type="AlphaFoldDB" id="A0A368PG00"/>